<accession>A0A3B6B3A8</accession>
<dbReference type="Gramene" id="TraesLDM2A03G00763340.1">
    <property type="protein sequence ID" value="TraesLDM2A03G00763340.1"/>
    <property type="gene ID" value="TraesLDM2A03G00763340"/>
</dbReference>
<reference evidence="3" key="2">
    <citation type="submission" date="2018-10" db="UniProtKB">
        <authorList>
            <consortium name="EnsemblPlants"/>
        </authorList>
    </citation>
    <scope>IDENTIFICATION</scope>
</reference>
<dbReference type="Gramene" id="TraesMAC2A03G00759330.1">
    <property type="protein sequence ID" value="TraesMAC2A03G00759330.1"/>
    <property type="gene ID" value="TraesMAC2A03G00759330"/>
</dbReference>
<name>A0A3B6B3A8_WHEAT</name>
<organism evidence="3">
    <name type="scientific">Triticum aestivum</name>
    <name type="common">Wheat</name>
    <dbReference type="NCBI Taxonomy" id="4565"/>
    <lineage>
        <taxon>Eukaryota</taxon>
        <taxon>Viridiplantae</taxon>
        <taxon>Streptophyta</taxon>
        <taxon>Embryophyta</taxon>
        <taxon>Tracheophyta</taxon>
        <taxon>Spermatophyta</taxon>
        <taxon>Magnoliopsida</taxon>
        <taxon>Liliopsida</taxon>
        <taxon>Poales</taxon>
        <taxon>Poaceae</taxon>
        <taxon>BOP clade</taxon>
        <taxon>Pooideae</taxon>
        <taxon>Triticodae</taxon>
        <taxon>Triticeae</taxon>
        <taxon>Triticinae</taxon>
        <taxon>Triticum</taxon>
    </lineage>
</organism>
<dbReference type="Gramene" id="TraesSYM2A03G00768440.1">
    <property type="protein sequence ID" value="TraesSYM2A03G00768440.1"/>
    <property type="gene ID" value="TraesSYM2A03G00768440"/>
</dbReference>
<dbReference type="Gramene" id="TraesROB_scaffold_102106_01G000200.1">
    <property type="protein sequence ID" value="TraesROB_scaffold_102106_01G000200.1"/>
    <property type="gene ID" value="TraesROB_scaffold_102106_01G000200"/>
</dbReference>
<dbReference type="Gramene" id="TraesWEE_scaffold_120389_01G000300.1">
    <property type="protein sequence ID" value="TraesWEE_scaffold_120389_01G000300.1"/>
    <property type="gene ID" value="TraesWEE_scaffold_120389_01G000300"/>
</dbReference>
<feature type="chain" id="PRO_5043171441" evidence="2">
    <location>
        <begin position="24"/>
        <end position="83"/>
    </location>
</feature>
<dbReference type="Gramene" id="TraesCAD_scaffold_072430_01G000200.1">
    <property type="protein sequence ID" value="TraesCAD_scaffold_072430_01G000200.1"/>
    <property type="gene ID" value="TraesCAD_scaffold_072430_01G000200"/>
</dbReference>
<dbReference type="EnsemblPlants" id="TraesCS2A02G411900.1">
    <property type="protein sequence ID" value="TraesCS2A02G411900.1"/>
    <property type="gene ID" value="TraesCS2A02G411900"/>
</dbReference>
<proteinExistence type="predicted"/>
<evidence type="ECO:0000313" key="4">
    <source>
        <dbReference type="Proteomes" id="UP000019116"/>
    </source>
</evidence>
<feature type="signal peptide" evidence="2">
    <location>
        <begin position="1"/>
        <end position="23"/>
    </location>
</feature>
<dbReference type="Gramene" id="TraesCS2A02G411900.1">
    <property type="protein sequence ID" value="TraesCS2A02G411900.1"/>
    <property type="gene ID" value="TraesCS2A02G411900"/>
</dbReference>
<feature type="compositionally biased region" description="Basic and acidic residues" evidence="1">
    <location>
        <begin position="36"/>
        <end position="54"/>
    </location>
</feature>
<evidence type="ECO:0000256" key="2">
    <source>
        <dbReference type="SAM" id="SignalP"/>
    </source>
</evidence>
<feature type="region of interest" description="Disordered" evidence="1">
    <location>
        <begin position="36"/>
        <end position="83"/>
    </location>
</feature>
<evidence type="ECO:0000256" key="1">
    <source>
        <dbReference type="SAM" id="MobiDB-lite"/>
    </source>
</evidence>
<protein>
    <submittedName>
        <fullName evidence="3">Uncharacterized protein</fullName>
    </submittedName>
</protein>
<dbReference type="Gramene" id="TraesRN2A0100968900.1">
    <property type="protein sequence ID" value="TraesRN2A0100968900.1"/>
    <property type="gene ID" value="TraesRN2A0100968900"/>
</dbReference>
<keyword evidence="4" id="KW-1185">Reference proteome</keyword>
<dbReference type="AlphaFoldDB" id="A0A3B6B3A8"/>
<dbReference type="Proteomes" id="UP000019116">
    <property type="component" value="Chromosome 2A"/>
</dbReference>
<evidence type="ECO:0000313" key="3">
    <source>
        <dbReference type="EnsemblPlants" id="TraesCS2A02G411900.1"/>
    </source>
</evidence>
<dbReference type="Gramene" id="TraesCLE_scaffold_151797_01G000100.1">
    <property type="protein sequence ID" value="TraesCLE_scaffold_151797_01G000100.1"/>
    <property type="gene ID" value="TraesCLE_scaffold_151797_01G000100"/>
</dbReference>
<keyword evidence="2" id="KW-0732">Signal</keyword>
<dbReference type="Gramene" id="TraesARI2A03G00768640.1">
    <property type="protein sequence ID" value="TraesARI2A03G00768640.1"/>
    <property type="gene ID" value="TraesARI2A03G00768640"/>
</dbReference>
<dbReference type="Gramene" id="TraesCS2A03G0988200.1">
    <property type="protein sequence ID" value="TraesCS2A03G0988200.1.CDS"/>
    <property type="gene ID" value="TraesCS2A03G0988200"/>
</dbReference>
<sequence length="83" mass="9243">MAMANIFICFVLLSSLIASPLESARIVHEHRAHVAAGEETRDRHLPDDLGEIKRAQPHQFAPPAPQANEQRYPPIWHDGSPSV</sequence>
<dbReference type="Gramene" id="TraesSTA2A03G00758830.1">
    <property type="protein sequence ID" value="TraesSTA2A03G00758830.1"/>
    <property type="gene ID" value="TraesSTA2A03G00758830"/>
</dbReference>
<reference evidence="3" key="1">
    <citation type="submission" date="2018-08" db="EMBL/GenBank/DDBJ databases">
        <authorList>
            <person name="Rossello M."/>
        </authorList>
    </citation>
    <scope>NUCLEOTIDE SEQUENCE [LARGE SCALE GENOMIC DNA]</scope>
    <source>
        <strain evidence="3">cv. Chinese Spring</strain>
    </source>
</reference>
<dbReference type="Gramene" id="TraesLAC2A03G00764320.1">
    <property type="protein sequence ID" value="TraesLAC2A03G00764320.1"/>
    <property type="gene ID" value="TraesLAC2A03G00764320"/>
</dbReference>
<dbReference type="Gramene" id="TraesNOR2A03G00770380.1">
    <property type="protein sequence ID" value="TraesNOR2A03G00770380.1"/>
    <property type="gene ID" value="TraesNOR2A03G00770380"/>
</dbReference>